<dbReference type="AlphaFoldDB" id="A0A369UWF2"/>
<dbReference type="CDD" id="cd16936">
    <property type="entry name" value="HATPase_RsbW-like"/>
    <property type="match status" value="1"/>
</dbReference>
<protein>
    <submittedName>
        <fullName evidence="3">ATP-binding protein</fullName>
    </submittedName>
</protein>
<dbReference type="PANTHER" id="PTHR35526">
    <property type="entry name" value="ANTI-SIGMA-F FACTOR RSBW-RELATED"/>
    <property type="match status" value="1"/>
</dbReference>
<name>A0A369UWF2_9ACTN</name>
<comment type="caution">
    <text evidence="3">The sequence shown here is derived from an EMBL/GenBank/DDBJ whole genome shotgun (WGS) entry which is preliminary data.</text>
</comment>
<dbReference type="Gene3D" id="3.30.565.10">
    <property type="entry name" value="Histidine kinase-like ATPase, C-terminal domain"/>
    <property type="match status" value="1"/>
</dbReference>
<accession>A0A369UWF2</accession>
<dbReference type="Pfam" id="PF13581">
    <property type="entry name" value="HATPase_c_2"/>
    <property type="match status" value="1"/>
</dbReference>
<feature type="domain" description="Histidine kinase/HSP90-like ATPase" evidence="2">
    <location>
        <begin position="29"/>
        <end position="127"/>
    </location>
</feature>
<gene>
    <name evidence="3" type="ORF">DVZ84_31815</name>
</gene>
<dbReference type="InterPro" id="IPR003594">
    <property type="entry name" value="HATPase_dom"/>
</dbReference>
<dbReference type="GO" id="GO:0004674">
    <property type="term" value="F:protein serine/threonine kinase activity"/>
    <property type="evidence" value="ECO:0007669"/>
    <property type="project" value="UniProtKB-KW"/>
</dbReference>
<keyword evidence="1" id="KW-0418">Kinase</keyword>
<dbReference type="Proteomes" id="UP000253742">
    <property type="component" value="Unassembled WGS sequence"/>
</dbReference>
<keyword evidence="3" id="KW-0067">ATP-binding</keyword>
<dbReference type="EMBL" id="QQBH01000030">
    <property type="protein sequence ID" value="RDD85112.1"/>
    <property type="molecule type" value="Genomic_DNA"/>
</dbReference>
<dbReference type="PANTHER" id="PTHR35526:SF3">
    <property type="entry name" value="ANTI-SIGMA-F FACTOR RSBW"/>
    <property type="match status" value="1"/>
</dbReference>
<proteinExistence type="predicted"/>
<reference evidence="3 4" key="1">
    <citation type="submission" date="2018-07" db="EMBL/GenBank/DDBJ databases">
        <title>Genome guided investigation of antibiotics producing actinomycetales strain isolated from a Macau mangrove ecosystem.</title>
        <authorList>
            <person name="Hu D."/>
        </authorList>
    </citation>
    <scope>NUCLEOTIDE SEQUENCE [LARGE SCALE GENOMIC DNA]</scope>
    <source>
        <strain evidence="3 4">2297</strain>
    </source>
</reference>
<evidence type="ECO:0000313" key="3">
    <source>
        <dbReference type="EMBL" id="RDD85112.1"/>
    </source>
</evidence>
<dbReference type="SUPFAM" id="SSF55874">
    <property type="entry name" value="ATPase domain of HSP90 chaperone/DNA topoisomerase II/histidine kinase"/>
    <property type="match status" value="1"/>
</dbReference>
<organism evidence="3 4">
    <name type="scientific">Streptomyces parvulus</name>
    <dbReference type="NCBI Taxonomy" id="146923"/>
    <lineage>
        <taxon>Bacteria</taxon>
        <taxon>Bacillati</taxon>
        <taxon>Actinomycetota</taxon>
        <taxon>Actinomycetes</taxon>
        <taxon>Kitasatosporales</taxon>
        <taxon>Streptomycetaceae</taxon>
        <taxon>Streptomyces</taxon>
    </lineage>
</organism>
<evidence type="ECO:0000313" key="4">
    <source>
        <dbReference type="Proteomes" id="UP000253742"/>
    </source>
</evidence>
<evidence type="ECO:0000259" key="2">
    <source>
        <dbReference type="Pfam" id="PF13581"/>
    </source>
</evidence>
<dbReference type="InterPro" id="IPR050267">
    <property type="entry name" value="Anti-sigma-factor_SerPK"/>
</dbReference>
<keyword evidence="1" id="KW-0808">Transferase</keyword>
<keyword evidence="1" id="KW-0723">Serine/threonine-protein kinase</keyword>
<dbReference type="GO" id="GO:0005524">
    <property type="term" value="F:ATP binding"/>
    <property type="evidence" value="ECO:0007669"/>
    <property type="project" value="UniProtKB-KW"/>
</dbReference>
<dbReference type="OrthoDB" id="3872918at2"/>
<dbReference type="RefSeq" id="WP_114532254.1">
    <property type="nucleotide sequence ID" value="NZ_QQBH01000030.1"/>
</dbReference>
<keyword evidence="3" id="KW-0547">Nucleotide-binding</keyword>
<evidence type="ECO:0000256" key="1">
    <source>
        <dbReference type="ARBA" id="ARBA00022527"/>
    </source>
</evidence>
<dbReference type="InterPro" id="IPR036890">
    <property type="entry name" value="HATPase_C_sf"/>
</dbReference>
<sequence length="145" mass="15127">MYVAFEKTPPSSLCAVSGEPGRSWIVPHAHRAVATARQEVRCALVEAGGVGEGAADDALLVVSELTTNSITHALPPVTLRVAVLDQECIRIEVVDSGAPPPGCRQAGQPTDEHGRGNAIVSTVASRTGELAQAGRVTRWAEVPLD</sequence>